<proteinExistence type="predicted"/>
<keyword evidence="4 8" id="KW-0863">Zinc-finger</keyword>
<protein>
    <recommendedName>
        <fullName evidence="11">RING-type domain-containing protein</fullName>
    </recommendedName>
</protein>
<feature type="transmembrane region" description="Helical" evidence="10">
    <location>
        <begin position="264"/>
        <end position="285"/>
    </location>
</feature>
<evidence type="ECO:0000259" key="11">
    <source>
        <dbReference type="PROSITE" id="PS50089"/>
    </source>
</evidence>
<organism evidence="12 13">
    <name type="scientific">Cryptococcus decagattii</name>
    <dbReference type="NCBI Taxonomy" id="1859122"/>
    <lineage>
        <taxon>Eukaryota</taxon>
        <taxon>Fungi</taxon>
        <taxon>Dikarya</taxon>
        <taxon>Basidiomycota</taxon>
        <taxon>Agaricomycotina</taxon>
        <taxon>Tremellomycetes</taxon>
        <taxon>Tremellales</taxon>
        <taxon>Cryptococcaceae</taxon>
        <taxon>Cryptococcus</taxon>
        <taxon>Cryptococcus gattii species complex</taxon>
    </lineage>
</organism>
<dbReference type="EMBL" id="CP143812">
    <property type="protein sequence ID" value="WVO22976.1"/>
    <property type="molecule type" value="Genomic_DNA"/>
</dbReference>
<dbReference type="CDD" id="cd16454">
    <property type="entry name" value="RING-H2_PA-TM-RING"/>
    <property type="match status" value="1"/>
</dbReference>
<reference evidence="12 13" key="1">
    <citation type="submission" date="2024-01" db="EMBL/GenBank/DDBJ databases">
        <title>Comparative genomics of Cryptococcus and Kwoniella reveals pathogenesis evolution and contrasting modes of karyotype evolution via chromosome fusion or intercentromeric recombination.</title>
        <authorList>
            <person name="Coelho M.A."/>
            <person name="David-Palma M."/>
            <person name="Shea T."/>
            <person name="Bowers K."/>
            <person name="McGinley-Smith S."/>
            <person name="Mohammad A.W."/>
            <person name="Gnirke A."/>
            <person name="Yurkov A.M."/>
            <person name="Nowrousian M."/>
            <person name="Sun S."/>
            <person name="Cuomo C.A."/>
            <person name="Heitman J."/>
        </authorList>
    </citation>
    <scope>NUCLEOTIDE SEQUENCE [LARGE SCALE GENOMIC DNA]</scope>
    <source>
        <strain evidence="12 13">7685027</strain>
    </source>
</reference>
<evidence type="ECO:0000256" key="10">
    <source>
        <dbReference type="SAM" id="Phobius"/>
    </source>
</evidence>
<evidence type="ECO:0000256" key="4">
    <source>
        <dbReference type="ARBA" id="ARBA00022771"/>
    </source>
</evidence>
<evidence type="ECO:0000313" key="13">
    <source>
        <dbReference type="Proteomes" id="UP001432216"/>
    </source>
</evidence>
<evidence type="ECO:0000256" key="7">
    <source>
        <dbReference type="ARBA" id="ARBA00023136"/>
    </source>
</evidence>
<keyword evidence="6 10" id="KW-1133">Transmembrane helix</keyword>
<dbReference type="Gene3D" id="3.30.40.10">
    <property type="entry name" value="Zinc/RING finger domain, C3HC4 (zinc finger)"/>
    <property type="match status" value="1"/>
</dbReference>
<accession>A0ABZ2AWP2</accession>
<name>A0ABZ2AWP2_9TREE</name>
<dbReference type="PANTHER" id="PTHR46539:SF1">
    <property type="entry name" value="E3 UBIQUITIN-PROTEIN LIGASE ATL42"/>
    <property type="match status" value="1"/>
</dbReference>
<dbReference type="GeneID" id="89991092"/>
<keyword evidence="13" id="KW-1185">Reference proteome</keyword>
<dbReference type="RefSeq" id="XP_064722215.1">
    <property type="nucleotide sequence ID" value="XM_064866143.1"/>
</dbReference>
<feature type="compositionally biased region" description="Polar residues" evidence="9">
    <location>
        <begin position="489"/>
        <end position="512"/>
    </location>
</feature>
<dbReference type="PROSITE" id="PS50089">
    <property type="entry name" value="ZF_RING_2"/>
    <property type="match status" value="1"/>
</dbReference>
<evidence type="ECO:0000256" key="3">
    <source>
        <dbReference type="ARBA" id="ARBA00022723"/>
    </source>
</evidence>
<evidence type="ECO:0000256" key="2">
    <source>
        <dbReference type="ARBA" id="ARBA00022692"/>
    </source>
</evidence>
<dbReference type="Proteomes" id="UP001432216">
    <property type="component" value="Chromosome 7"/>
</dbReference>
<feature type="domain" description="RING-type" evidence="11">
    <location>
        <begin position="440"/>
        <end position="484"/>
    </location>
</feature>
<dbReference type="InterPro" id="IPR013083">
    <property type="entry name" value="Znf_RING/FYVE/PHD"/>
</dbReference>
<feature type="region of interest" description="Disordered" evidence="9">
    <location>
        <begin position="489"/>
        <end position="574"/>
    </location>
</feature>
<sequence length="574" mass="62783">MWNHQNNFVLFSAYYKARPKTSQIFHFSPVAFSVPLLFVTSTYIPALPVNDTSGLNLTDASTIAIAWTDPLGVYSGGVSFQLRADIDTGGTTSGALVHFSESTMGENTSTTTPWIAFISCDANETTASMEWDIFTLARDRGAASALLYTTRSQTCLLNSEYITDFEKPLDVFATKNVQVARVIDNQFMHTNKSFENYNATLLNQSALDVNQSLAGNYPASKTYLIGTLTARNSTGQATSTYIPNATTSTLSSSSHDKRTSTPMIVLYTITGVVSAIFLLMVIMGARRALQHPERYGRREDEHADGGQSAAGGLAQAMLDTFPVIKFDTLNSKSSDNPRKRASLKDTGEALPMSQIERGDGIDKGAYPDRENKRQSLSKCGTDVSFHTALDTCEGVPRLLRDSSELKVNGCENKLEDVSATATTTAMVHEAQVEAESGQTCPICLVEFEDGDDLRVLPCEREHMYHTGCIDPWLLQVSSSCPLCRKDFSNPQSLPSSTRSSQTFLSEGSSNPQGFARYLTFMRRNRPRTRSTRTEGGGSNNTSGRPSQLGRDDDVETPVGRRRMREADQSGPGGY</sequence>
<comment type="subcellular location">
    <subcellularLocation>
        <location evidence="1">Membrane</location>
    </subcellularLocation>
</comment>
<evidence type="ECO:0000313" key="12">
    <source>
        <dbReference type="EMBL" id="WVO22976.1"/>
    </source>
</evidence>
<dbReference type="InterPro" id="IPR001841">
    <property type="entry name" value="Znf_RING"/>
</dbReference>
<evidence type="ECO:0000256" key="9">
    <source>
        <dbReference type="SAM" id="MobiDB-lite"/>
    </source>
</evidence>
<keyword evidence="2 10" id="KW-0812">Transmembrane</keyword>
<dbReference type="PANTHER" id="PTHR46539">
    <property type="entry name" value="E3 UBIQUITIN-PROTEIN LIGASE ATL42"/>
    <property type="match status" value="1"/>
</dbReference>
<keyword evidence="3" id="KW-0479">Metal-binding</keyword>
<evidence type="ECO:0000256" key="5">
    <source>
        <dbReference type="ARBA" id="ARBA00022833"/>
    </source>
</evidence>
<gene>
    <name evidence="12" type="ORF">IAS62_004320</name>
</gene>
<dbReference type="SUPFAM" id="SSF57850">
    <property type="entry name" value="RING/U-box"/>
    <property type="match status" value="1"/>
</dbReference>
<evidence type="ECO:0000256" key="6">
    <source>
        <dbReference type="ARBA" id="ARBA00022989"/>
    </source>
</evidence>
<keyword evidence="5" id="KW-0862">Zinc</keyword>
<dbReference type="SMART" id="SM00184">
    <property type="entry name" value="RING"/>
    <property type="match status" value="1"/>
</dbReference>
<dbReference type="Pfam" id="PF13639">
    <property type="entry name" value="zf-RING_2"/>
    <property type="match status" value="1"/>
</dbReference>
<keyword evidence="7 10" id="KW-0472">Membrane</keyword>
<evidence type="ECO:0000256" key="8">
    <source>
        <dbReference type="PROSITE-ProRule" id="PRU00175"/>
    </source>
</evidence>
<evidence type="ECO:0000256" key="1">
    <source>
        <dbReference type="ARBA" id="ARBA00004370"/>
    </source>
</evidence>